<comment type="caution">
    <text evidence="2">The sequence shown here is derived from an EMBL/GenBank/DDBJ whole genome shotgun (WGS) entry which is preliminary data.</text>
</comment>
<proteinExistence type="predicted"/>
<name>A0A4Z1ERX6_9HELO</name>
<organism evidence="2 3">
    <name type="scientific">Botrytis tulipae</name>
    <dbReference type="NCBI Taxonomy" id="87230"/>
    <lineage>
        <taxon>Eukaryota</taxon>
        <taxon>Fungi</taxon>
        <taxon>Dikarya</taxon>
        <taxon>Ascomycota</taxon>
        <taxon>Pezizomycotina</taxon>
        <taxon>Leotiomycetes</taxon>
        <taxon>Helotiales</taxon>
        <taxon>Sclerotiniaceae</taxon>
        <taxon>Botrytis</taxon>
    </lineage>
</organism>
<keyword evidence="3" id="KW-1185">Reference proteome</keyword>
<evidence type="ECO:0000256" key="1">
    <source>
        <dbReference type="SAM" id="MobiDB-lite"/>
    </source>
</evidence>
<dbReference type="Proteomes" id="UP000297777">
    <property type="component" value="Unassembled WGS sequence"/>
</dbReference>
<feature type="region of interest" description="Disordered" evidence="1">
    <location>
        <begin position="67"/>
        <end position="95"/>
    </location>
</feature>
<sequence>MQAMQAIRKRVPAMSENYLKGGKTFFLCIHMIKIASTVLYITKLTSEWFLIFDGVFTHRAIGTDNDADADADADADTNANADAITAPSRRQRITL</sequence>
<dbReference type="EMBL" id="PQXH01000098">
    <property type="protein sequence ID" value="TGO11901.1"/>
    <property type="molecule type" value="Genomic_DNA"/>
</dbReference>
<evidence type="ECO:0000313" key="3">
    <source>
        <dbReference type="Proteomes" id="UP000297777"/>
    </source>
</evidence>
<accession>A0A4Z1ERX6</accession>
<dbReference type="AlphaFoldDB" id="A0A4Z1ERX6"/>
<evidence type="ECO:0000313" key="2">
    <source>
        <dbReference type="EMBL" id="TGO11901.1"/>
    </source>
</evidence>
<reference evidence="2 3" key="1">
    <citation type="submission" date="2017-12" db="EMBL/GenBank/DDBJ databases">
        <title>Comparative genomics of Botrytis spp.</title>
        <authorList>
            <person name="Valero-Jimenez C.A."/>
            <person name="Tapia P."/>
            <person name="Veloso J."/>
            <person name="Silva-Moreno E."/>
            <person name="Staats M."/>
            <person name="Valdes J.H."/>
            <person name="Van Kan J.A.L."/>
        </authorList>
    </citation>
    <scope>NUCLEOTIDE SEQUENCE [LARGE SCALE GENOMIC DNA]</scope>
    <source>
        <strain evidence="2 3">Bt9001</strain>
    </source>
</reference>
<protein>
    <submittedName>
        <fullName evidence="2">Uncharacterized protein</fullName>
    </submittedName>
</protein>
<gene>
    <name evidence="2" type="ORF">BTUL_0098g00010</name>
</gene>
<feature type="compositionally biased region" description="Low complexity" evidence="1">
    <location>
        <begin position="76"/>
        <end position="86"/>
    </location>
</feature>